<reference evidence="2" key="2">
    <citation type="submission" date="2022-01" db="EMBL/GenBank/DDBJ databases">
        <authorList>
            <person name="Yamashiro T."/>
            <person name="Shiraishi A."/>
            <person name="Satake H."/>
            <person name="Nakayama K."/>
        </authorList>
    </citation>
    <scope>NUCLEOTIDE SEQUENCE</scope>
</reference>
<keyword evidence="3" id="KW-1185">Reference proteome</keyword>
<name>A0ABQ5DXN0_9ASTR</name>
<proteinExistence type="predicted"/>
<keyword evidence="2" id="KW-0238">DNA-binding</keyword>
<dbReference type="GO" id="GO:0003677">
    <property type="term" value="F:DNA binding"/>
    <property type="evidence" value="ECO:0007669"/>
    <property type="project" value="UniProtKB-KW"/>
</dbReference>
<accession>A0ABQ5DXN0</accession>
<organism evidence="2 3">
    <name type="scientific">Tanacetum coccineum</name>
    <dbReference type="NCBI Taxonomy" id="301880"/>
    <lineage>
        <taxon>Eukaryota</taxon>
        <taxon>Viridiplantae</taxon>
        <taxon>Streptophyta</taxon>
        <taxon>Embryophyta</taxon>
        <taxon>Tracheophyta</taxon>
        <taxon>Spermatophyta</taxon>
        <taxon>Magnoliopsida</taxon>
        <taxon>eudicotyledons</taxon>
        <taxon>Gunneridae</taxon>
        <taxon>Pentapetalae</taxon>
        <taxon>asterids</taxon>
        <taxon>campanulids</taxon>
        <taxon>Asterales</taxon>
        <taxon>Asteraceae</taxon>
        <taxon>Asteroideae</taxon>
        <taxon>Anthemideae</taxon>
        <taxon>Anthemidinae</taxon>
        <taxon>Tanacetum</taxon>
    </lineage>
</organism>
<evidence type="ECO:0000256" key="1">
    <source>
        <dbReference type="SAM" id="MobiDB-lite"/>
    </source>
</evidence>
<gene>
    <name evidence="2" type="ORF">Tco_0941469</name>
</gene>
<dbReference type="InterPro" id="IPR012340">
    <property type="entry name" value="NA-bd_OB-fold"/>
</dbReference>
<reference evidence="2" key="1">
    <citation type="journal article" date="2022" name="Int. J. Mol. Sci.">
        <title>Draft Genome of Tanacetum Coccineum: Genomic Comparison of Closely Related Tanacetum-Family Plants.</title>
        <authorList>
            <person name="Yamashiro T."/>
            <person name="Shiraishi A."/>
            <person name="Nakayama K."/>
            <person name="Satake H."/>
        </authorList>
    </citation>
    <scope>NUCLEOTIDE SEQUENCE</scope>
</reference>
<dbReference type="Gene3D" id="2.40.50.140">
    <property type="entry name" value="Nucleic acid-binding proteins"/>
    <property type="match status" value="1"/>
</dbReference>
<evidence type="ECO:0000313" key="3">
    <source>
        <dbReference type="Proteomes" id="UP001151760"/>
    </source>
</evidence>
<feature type="compositionally biased region" description="Low complexity" evidence="1">
    <location>
        <begin position="197"/>
        <end position="210"/>
    </location>
</feature>
<protein>
    <submittedName>
        <fullName evidence="2">Replication protein A 70 kDa DNA-binding subunit B</fullName>
    </submittedName>
</protein>
<evidence type="ECO:0000313" key="2">
    <source>
        <dbReference type="EMBL" id="GJT41604.1"/>
    </source>
</evidence>
<sequence>MEMILRMDEQNNKLQASVRMKLVNKFKHQLEEGSAVTLQCYSLGKMCVQNGYNGSKLFLHNGKESVINDDLNDIEEFRKSLVSKEGNENSENTISRISTASKHSTKDDFVKKFPFRTIAELLDVEQGMASIIVGTIIAIHEEEGWWYIGCRTCRKKVIKEIEIVDLETDMENKSKIGPDEWRCTKCNVDLESQTDENTTPTNALLNTAPNQIPLKSRKS</sequence>
<dbReference type="SUPFAM" id="SSF50249">
    <property type="entry name" value="Nucleic acid-binding proteins"/>
    <property type="match status" value="1"/>
</dbReference>
<dbReference type="Proteomes" id="UP001151760">
    <property type="component" value="Unassembled WGS sequence"/>
</dbReference>
<dbReference type="EMBL" id="BQNB010015575">
    <property type="protein sequence ID" value="GJT41604.1"/>
    <property type="molecule type" value="Genomic_DNA"/>
</dbReference>
<feature type="region of interest" description="Disordered" evidence="1">
    <location>
        <begin position="194"/>
        <end position="219"/>
    </location>
</feature>
<comment type="caution">
    <text evidence="2">The sequence shown here is derived from an EMBL/GenBank/DDBJ whole genome shotgun (WGS) entry which is preliminary data.</text>
</comment>